<feature type="region of interest" description="Disordered" evidence="1">
    <location>
        <begin position="590"/>
        <end position="609"/>
    </location>
</feature>
<sequence length="609" mass="65131">MQGRVEQGGVQAVAVRLLGDGDLGVDVVTELPGGLKALEHRSVGEALVRETVVEPFQRNRFRARGRPGGGVEAGVGRAGREEAGAVFEPRAVGVEARVHGDGTAAGVVRRAHRDLDLHRVVEDQRCRQREVVEAVQAELVGRAQGEFDESRAGEQGPAADDVVREPRLGCAGQPAGEQDAFAAGEFDGGAEQRVADGGETEAGRVGVLGGRRPEALTLERVRRQVDPAAALVERLPVDRGAFDVQAGQRGDEGAGFGTVLAQGRDASVDQRGQHAVGSDLQEPLVAQGGHRVVEADGVADVADPVLGVRDVAQAGHGRGGEGQIRDGRAEVVEHRVHQRRVEGVADLELLGLAAFEPRDDGTCFFFAARDDDARGSVDRGDRHTGGQVRVDFGFGGFERDHHAVSRQRLHEASARADELGGVFEAEHACDMRGGDLADRVTRDVAGPDAELLQEAVEGDLQGEDRGLRVAGLVQGFGVVAPHDVPDVQVPVDLVERLAERRERLVELAAHAEALRALAGEQHRERFFARDAAGDLGAVEDHGAMVEQRAQRQRVADVLRVAGHARQLGELAVQRLLRLGRDRPRHARNRFRLAGPLGDGSPHSNRLRQV</sequence>
<evidence type="ECO:0000256" key="1">
    <source>
        <dbReference type="SAM" id="MobiDB-lite"/>
    </source>
</evidence>
<dbReference type="Proteomes" id="UP000649573">
    <property type="component" value="Unassembled WGS sequence"/>
</dbReference>
<proteinExistence type="predicted"/>
<name>A0ABQ2UIC2_9PSEU</name>
<evidence type="ECO:0000313" key="3">
    <source>
        <dbReference type="Proteomes" id="UP000649573"/>
    </source>
</evidence>
<evidence type="ECO:0000313" key="2">
    <source>
        <dbReference type="EMBL" id="GGU31600.1"/>
    </source>
</evidence>
<protein>
    <submittedName>
        <fullName evidence="2">Uncharacterized protein</fullName>
    </submittedName>
</protein>
<reference evidence="3" key="1">
    <citation type="journal article" date="2019" name="Int. J. Syst. Evol. Microbiol.">
        <title>The Global Catalogue of Microorganisms (GCM) 10K type strain sequencing project: providing services to taxonomists for standard genome sequencing and annotation.</title>
        <authorList>
            <consortium name="The Broad Institute Genomics Platform"/>
            <consortium name="The Broad Institute Genome Sequencing Center for Infectious Disease"/>
            <person name="Wu L."/>
            <person name="Ma J."/>
        </authorList>
    </citation>
    <scope>NUCLEOTIDE SEQUENCE [LARGE SCALE GENOMIC DNA]</scope>
    <source>
        <strain evidence="3">JCM 3296</strain>
    </source>
</reference>
<keyword evidence="3" id="KW-1185">Reference proteome</keyword>
<comment type="caution">
    <text evidence="2">The sequence shown here is derived from an EMBL/GenBank/DDBJ whole genome shotgun (WGS) entry which is preliminary data.</text>
</comment>
<dbReference type="EMBL" id="BMRE01000007">
    <property type="protein sequence ID" value="GGU31600.1"/>
    <property type="molecule type" value="Genomic_DNA"/>
</dbReference>
<gene>
    <name evidence="2" type="ORF">GCM10010178_24900</name>
</gene>
<organism evidence="2 3">
    <name type="scientific">Lentzea flava</name>
    <dbReference type="NCBI Taxonomy" id="103732"/>
    <lineage>
        <taxon>Bacteria</taxon>
        <taxon>Bacillati</taxon>
        <taxon>Actinomycetota</taxon>
        <taxon>Actinomycetes</taxon>
        <taxon>Pseudonocardiales</taxon>
        <taxon>Pseudonocardiaceae</taxon>
        <taxon>Lentzea</taxon>
    </lineage>
</organism>
<accession>A0ABQ2UIC2</accession>